<evidence type="ECO:0000256" key="1">
    <source>
        <dbReference type="PIRNR" id="PIRNR009451"/>
    </source>
</evidence>
<evidence type="ECO:0000313" key="2">
    <source>
        <dbReference type="EMBL" id="MSV24667.1"/>
    </source>
</evidence>
<dbReference type="EMBL" id="VUNL01000005">
    <property type="protein sequence ID" value="MSV24667.1"/>
    <property type="molecule type" value="Genomic_DNA"/>
</dbReference>
<keyword evidence="1 2" id="KW-0456">Lyase</keyword>
<comment type="caution">
    <text evidence="2">The sequence shown here is derived from an EMBL/GenBank/DDBJ whole genome shotgun (WGS) entry which is preliminary data.</text>
</comment>
<dbReference type="AlphaFoldDB" id="A0A6I2UTX7"/>
<dbReference type="InterPro" id="IPR037171">
    <property type="entry name" value="NagB/RpiA_transferase-like"/>
</dbReference>
<keyword evidence="1 2" id="KW-0808">Transferase</keyword>
<dbReference type="GO" id="GO:0005737">
    <property type="term" value="C:cytoplasm"/>
    <property type="evidence" value="ECO:0007669"/>
    <property type="project" value="UniProtKB-SubCell"/>
</dbReference>
<dbReference type="PANTHER" id="PTHR40596">
    <property type="entry name" value="CITRATE LYASE ALPHA CHAIN"/>
    <property type="match status" value="1"/>
</dbReference>
<dbReference type="PANTHER" id="PTHR40596:SF1">
    <property type="entry name" value="CITRATE LYASE ALPHA CHAIN"/>
    <property type="match status" value="1"/>
</dbReference>
<evidence type="ECO:0000313" key="3">
    <source>
        <dbReference type="Proteomes" id="UP000430222"/>
    </source>
</evidence>
<sequence length="519" mass="56118">MINAVGREIPDELLTDGREVYQGKYHMDGKSFRKAGPMAVRREKPQESKVLGSIREACERCGAHDGMTVSFHHAFRNGDYVTSMVMKVLVEEMGLKDLTVATTSLGSAQDRLADYIEQGKIIGIQSSGVRGRIGEVISAGKLRTPAVIRSHGGRPRAIETGELHIDISFIAASTSDDYGNAKGTGGKHDCGAMGYAVADSHYADHVVVITDTLVPFPNMPAPIRSIDVDAVVVVSAVGDPAKIGTKEARITKDPRNLMMAENCARVIASTPYFKEGFSFQTGVGGPSLAVNRFLEQYMVDKGIRMGFALGGMGGNICDLMDKGLVGKLLDTQDFDMKAIRHLQDHPDRHLEISTSEYANAANKGAYVNKLDFVVLAALEIDTDFNVNVLTGSDGVLRGAPGGHPDTAEGSKCCIIVTPLVRGRMATVCKRVVTVTTPGDCVDVLVTDYGIAVNPKRPDLIECLDRASIPHVTIQELQEKAYRLVGTPDDLEWEDRVVAVLEARDGTILDVIRKIKPLKL</sequence>
<dbReference type="GO" id="GO:0009346">
    <property type="term" value="C:ATP-independent citrate lyase complex"/>
    <property type="evidence" value="ECO:0007669"/>
    <property type="project" value="UniProtKB-UniRule"/>
</dbReference>
<dbReference type="PIRSF" id="PIRSF009451">
    <property type="entry name" value="Citrt_lyas_alpha"/>
    <property type="match status" value="1"/>
</dbReference>
<dbReference type="SUPFAM" id="SSF100950">
    <property type="entry name" value="NagB/RpiA/CoA transferase-like"/>
    <property type="match status" value="2"/>
</dbReference>
<dbReference type="NCBIfam" id="TIGR01584">
    <property type="entry name" value="citF"/>
    <property type="match status" value="1"/>
</dbReference>
<name>A0A6I2UTX7_9FIRM</name>
<comment type="subcellular location">
    <subcellularLocation>
        <location evidence="1">Cytoplasm</location>
    </subcellularLocation>
</comment>
<dbReference type="EC" id="4.1.3.6" evidence="1"/>
<keyword evidence="1" id="KW-0963">Cytoplasm</keyword>
<proteinExistence type="predicted"/>
<dbReference type="Proteomes" id="UP000430222">
    <property type="component" value="Unassembled WGS sequence"/>
</dbReference>
<dbReference type="Gene3D" id="3.40.1080.10">
    <property type="entry name" value="Glutaconate Coenzyme A-transferase"/>
    <property type="match status" value="2"/>
</dbReference>
<comment type="catalytic activity">
    <reaction evidence="1">
        <text>citrate = oxaloacetate + acetate</text>
        <dbReference type="Rhea" id="RHEA:10760"/>
        <dbReference type="ChEBI" id="CHEBI:16452"/>
        <dbReference type="ChEBI" id="CHEBI:16947"/>
        <dbReference type="ChEBI" id="CHEBI:30089"/>
        <dbReference type="EC" id="4.1.3.6"/>
    </reaction>
</comment>
<comment type="catalytic activity">
    <reaction evidence="1">
        <text>citrate + acetyl-CoA = (3S)-citryl-CoA + acetate</text>
        <dbReference type="Rhea" id="RHEA:19405"/>
        <dbReference type="ChEBI" id="CHEBI:16947"/>
        <dbReference type="ChEBI" id="CHEBI:30089"/>
        <dbReference type="ChEBI" id="CHEBI:57288"/>
        <dbReference type="ChEBI" id="CHEBI:57321"/>
        <dbReference type="EC" id="2.8.3.10"/>
    </reaction>
</comment>
<dbReference type="RefSeq" id="WP_154620437.1">
    <property type="nucleotide sequence ID" value="NZ_VUNL01000005.1"/>
</dbReference>
<dbReference type="GO" id="GO:0006084">
    <property type="term" value="P:acetyl-CoA metabolic process"/>
    <property type="evidence" value="ECO:0007669"/>
    <property type="project" value="UniProtKB-UniRule"/>
</dbReference>
<protein>
    <recommendedName>
        <fullName evidence="1">Citrate lyase alpha chain</fullName>
        <shortName evidence="1">Citrase alpha chain</shortName>
        <ecNumber evidence="1">2.8.3.10</ecNumber>
        <ecNumber evidence="1">4.1.3.6</ecNumber>
    </recommendedName>
    <alternativeName>
        <fullName evidence="1">Citrate (pro-3S)-lyase alpha chain</fullName>
    </alternativeName>
    <alternativeName>
        <fullName evidence="1">Citrate CoA-transferase subunit</fullName>
    </alternativeName>
</protein>
<accession>A0A6I2UTX7</accession>
<dbReference type="GO" id="GO:0008814">
    <property type="term" value="F:citrate CoA-transferase activity"/>
    <property type="evidence" value="ECO:0007669"/>
    <property type="project" value="UniProtKB-UniRule"/>
</dbReference>
<dbReference type="GO" id="GO:0008815">
    <property type="term" value="F:citrate (pro-3S)-lyase activity"/>
    <property type="evidence" value="ECO:0007669"/>
    <property type="project" value="UniProtKB-UniRule"/>
</dbReference>
<gene>
    <name evidence="2" type="primary">citF</name>
    <name evidence="2" type="ORF">FYJ78_05610</name>
</gene>
<keyword evidence="3" id="KW-1185">Reference proteome</keyword>
<dbReference type="InterPro" id="IPR006472">
    <property type="entry name" value="Citrate_lyase_asu"/>
</dbReference>
<organism evidence="2 3">
    <name type="scientific">Selenomonas montiformis</name>
    <dbReference type="NCBI Taxonomy" id="2652285"/>
    <lineage>
        <taxon>Bacteria</taxon>
        <taxon>Bacillati</taxon>
        <taxon>Bacillota</taxon>
        <taxon>Negativicutes</taxon>
        <taxon>Selenomonadales</taxon>
        <taxon>Selenomonadaceae</taxon>
        <taxon>Selenomonas</taxon>
    </lineage>
</organism>
<dbReference type="EC" id="2.8.3.10" evidence="1"/>
<dbReference type="Pfam" id="PF04223">
    <property type="entry name" value="CitF"/>
    <property type="match status" value="1"/>
</dbReference>
<reference evidence="2 3" key="1">
    <citation type="submission" date="2019-08" db="EMBL/GenBank/DDBJ databases">
        <title>In-depth cultivation of the pig gut microbiome towards novel bacterial diversity and tailored functional studies.</title>
        <authorList>
            <person name="Wylensek D."/>
            <person name="Hitch T.C.A."/>
            <person name="Clavel T."/>
        </authorList>
    </citation>
    <scope>NUCLEOTIDE SEQUENCE [LARGE SCALE GENOMIC DNA]</scope>
    <source>
        <strain evidence="3">WCA-380-WT-3B3</strain>
    </source>
</reference>